<reference evidence="1" key="3">
    <citation type="journal article" date="2017" name="Nature">
        <title>Genome sequence of the progenitor of the wheat D genome Aegilops tauschii.</title>
        <authorList>
            <person name="Luo M.C."/>
            <person name="Gu Y.Q."/>
            <person name="Puiu D."/>
            <person name="Wang H."/>
            <person name="Twardziok S.O."/>
            <person name="Deal K.R."/>
            <person name="Huo N."/>
            <person name="Zhu T."/>
            <person name="Wang L."/>
            <person name="Wang Y."/>
            <person name="McGuire P.E."/>
            <person name="Liu S."/>
            <person name="Long H."/>
            <person name="Ramasamy R.K."/>
            <person name="Rodriguez J.C."/>
            <person name="Van S.L."/>
            <person name="Yuan L."/>
            <person name="Wang Z."/>
            <person name="Xia Z."/>
            <person name="Xiao L."/>
            <person name="Anderson O.D."/>
            <person name="Ouyang S."/>
            <person name="Liang Y."/>
            <person name="Zimin A.V."/>
            <person name="Pertea G."/>
            <person name="Qi P."/>
            <person name="Bennetzen J.L."/>
            <person name="Dai X."/>
            <person name="Dawson M.W."/>
            <person name="Muller H.G."/>
            <person name="Kugler K."/>
            <person name="Rivarola-Duarte L."/>
            <person name="Spannagl M."/>
            <person name="Mayer K.F.X."/>
            <person name="Lu F.H."/>
            <person name="Bevan M.W."/>
            <person name="Leroy P."/>
            <person name="Li P."/>
            <person name="You F.M."/>
            <person name="Sun Q."/>
            <person name="Liu Z."/>
            <person name="Lyons E."/>
            <person name="Wicker T."/>
            <person name="Salzberg S.L."/>
            <person name="Devos K.M."/>
            <person name="Dvorak J."/>
        </authorList>
    </citation>
    <scope>NUCLEOTIDE SEQUENCE [LARGE SCALE GENOMIC DNA]</scope>
    <source>
        <strain evidence="1">cv. AL8/78</strain>
    </source>
</reference>
<dbReference type="EnsemblPlants" id="AET6Gv20105800.2">
    <property type="protein sequence ID" value="AET6Gv20105800.2"/>
    <property type="gene ID" value="AET6Gv20105800"/>
</dbReference>
<dbReference type="Gramene" id="AET6Gv20105800.2">
    <property type="protein sequence ID" value="AET6Gv20105800.2"/>
    <property type="gene ID" value="AET6Gv20105800"/>
</dbReference>
<protein>
    <submittedName>
        <fullName evidence="1">Uncharacterized protein</fullName>
    </submittedName>
</protein>
<reference evidence="2" key="1">
    <citation type="journal article" date="2014" name="Science">
        <title>Ancient hybridizations among the ancestral genomes of bread wheat.</title>
        <authorList>
            <consortium name="International Wheat Genome Sequencing Consortium,"/>
            <person name="Marcussen T."/>
            <person name="Sandve S.R."/>
            <person name="Heier L."/>
            <person name="Spannagl M."/>
            <person name="Pfeifer M."/>
            <person name="Jakobsen K.S."/>
            <person name="Wulff B.B."/>
            <person name="Steuernagel B."/>
            <person name="Mayer K.F."/>
            <person name="Olsen O.A."/>
        </authorList>
    </citation>
    <scope>NUCLEOTIDE SEQUENCE [LARGE SCALE GENOMIC DNA]</scope>
    <source>
        <strain evidence="2">cv. AL8/78</strain>
    </source>
</reference>
<reference evidence="1" key="4">
    <citation type="submission" date="2019-03" db="UniProtKB">
        <authorList>
            <consortium name="EnsemblPlants"/>
        </authorList>
    </citation>
    <scope>IDENTIFICATION</scope>
</reference>
<dbReference type="AlphaFoldDB" id="A0A453MVH3"/>
<accession>A0A453MVH3</accession>
<proteinExistence type="predicted"/>
<keyword evidence="2" id="KW-1185">Reference proteome</keyword>
<evidence type="ECO:0000313" key="1">
    <source>
        <dbReference type="EnsemblPlants" id="AET6Gv20105800.2"/>
    </source>
</evidence>
<reference evidence="1" key="5">
    <citation type="journal article" date="2021" name="G3 (Bethesda)">
        <title>Aegilops tauschii genome assembly Aet v5.0 features greater sequence contiguity and improved annotation.</title>
        <authorList>
            <person name="Wang L."/>
            <person name="Zhu T."/>
            <person name="Rodriguez J.C."/>
            <person name="Deal K.R."/>
            <person name="Dubcovsky J."/>
            <person name="McGuire P.E."/>
            <person name="Lux T."/>
            <person name="Spannagl M."/>
            <person name="Mayer K.F.X."/>
            <person name="Baldrich P."/>
            <person name="Meyers B.C."/>
            <person name="Huo N."/>
            <person name="Gu Y.Q."/>
            <person name="Zhou H."/>
            <person name="Devos K.M."/>
            <person name="Bennetzen J.L."/>
            <person name="Unver T."/>
            <person name="Budak H."/>
            <person name="Gulick P.J."/>
            <person name="Galiba G."/>
            <person name="Kalapos B."/>
            <person name="Nelson D.R."/>
            <person name="Li P."/>
            <person name="You F.M."/>
            <person name="Luo M.C."/>
            <person name="Dvorak J."/>
        </authorList>
    </citation>
    <scope>NUCLEOTIDE SEQUENCE [LARGE SCALE GENOMIC DNA]</scope>
    <source>
        <strain evidence="1">cv. AL8/78</strain>
    </source>
</reference>
<dbReference type="Proteomes" id="UP000015105">
    <property type="component" value="Chromosome 6D"/>
</dbReference>
<sequence length="89" mass="9825">MGRGGGRDSPSCAFFFLRIPSCAVSNRHPCTKMPVQAGGSRNLTLGVQFFFILTEKSQVVHANTNKRANCSQLGSLSYNNHTCQIRYGW</sequence>
<name>A0A453MVH3_AEGTS</name>
<reference evidence="2" key="2">
    <citation type="journal article" date="2017" name="Nat. Plants">
        <title>The Aegilops tauschii genome reveals multiple impacts of transposons.</title>
        <authorList>
            <person name="Zhao G."/>
            <person name="Zou C."/>
            <person name="Li K."/>
            <person name="Wang K."/>
            <person name="Li T."/>
            <person name="Gao L."/>
            <person name="Zhang X."/>
            <person name="Wang H."/>
            <person name="Yang Z."/>
            <person name="Liu X."/>
            <person name="Jiang W."/>
            <person name="Mao L."/>
            <person name="Kong X."/>
            <person name="Jiao Y."/>
            <person name="Jia J."/>
        </authorList>
    </citation>
    <scope>NUCLEOTIDE SEQUENCE [LARGE SCALE GENOMIC DNA]</scope>
    <source>
        <strain evidence="2">cv. AL8/78</strain>
    </source>
</reference>
<evidence type="ECO:0000313" key="2">
    <source>
        <dbReference type="Proteomes" id="UP000015105"/>
    </source>
</evidence>
<organism evidence="1 2">
    <name type="scientific">Aegilops tauschii subsp. strangulata</name>
    <name type="common">Goatgrass</name>
    <dbReference type="NCBI Taxonomy" id="200361"/>
    <lineage>
        <taxon>Eukaryota</taxon>
        <taxon>Viridiplantae</taxon>
        <taxon>Streptophyta</taxon>
        <taxon>Embryophyta</taxon>
        <taxon>Tracheophyta</taxon>
        <taxon>Spermatophyta</taxon>
        <taxon>Magnoliopsida</taxon>
        <taxon>Liliopsida</taxon>
        <taxon>Poales</taxon>
        <taxon>Poaceae</taxon>
        <taxon>BOP clade</taxon>
        <taxon>Pooideae</taxon>
        <taxon>Triticodae</taxon>
        <taxon>Triticeae</taxon>
        <taxon>Triticinae</taxon>
        <taxon>Aegilops</taxon>
    </lineage>
</organism>